<dbReference type="AlphaFoldDB" id="A0A3B0PM54"/>
<reference evidence="2" key="1">
    <citation type="submission" date="2018-06" db="EMBL/GenBank/DDBJ databases">
        <authorList>
            <consortium name="Pathogen Informatics"/>
        </authorList>
    </citation>
    <scope>NUCLEOTIDE SEQUENCE [LARGE SCALE GENOMIC DNA]</scope>
    <source>
        <strain evidence="2">NCTC10132</strain>
    </source>
</reference>
<sequence>MKKEITIKQMQEYLNQRYSTPDRRNNLRLAMKLVEEVGEVAEAVNIAQGW</sequence>
<dbReference type="EMBL" id="LS991951">
    <property type="protein sequence ID" value="SYV97882.1"/>
    <property type="molecule type" value="Genomic_DNA"/>
</dbReference>
<dbReference type="KEGG" id="medw:NCTC10132_01253"/>
<proteinExistence type="predicted"/>
<accession>A0A3B0PM54</accession>
<feature type="non-terminal residue" evidence="1">
    <location>
        <position position="50"/>
    </location>
</feature>
<dbReference type="Proteomes" id="UP000257559">
    <property type="component" value="Chromosome"/>
</dbReference>
<evidence type="ECO:0000313" key="1">
    <source>
        <dbReference type="EMBL" id="SYV97882.1"/>
    </source>
</evidence>
<name>A0A3B0PM54_9BACT</name>
<protein>
    <submittedName>
        <fullName evidence="1">Uncharacterized protein</fullName>
    </submittedName>
</protein>
<evidence type="ECO:0000313" key="2">
    <source>
        <dbReference type="Proteomes" id="UP000257559"/>
    </source>
</evidence>
<dbReference type="Gene3D" id="1.10.287.1080">
    <property type="entry name" value="MazG-like"/>
    <property type="match status" value="1"/>
</dbReference>
<dbReference type="SUPFAM" id="SSF101386">
    <property type="entry name" value="all-alpha NTP pyrophosphatases"/>
    <property type="match status" value="1"/>
</dbReference>
<gene>
    <name evidence="1" type="ORF">NCTC10132_01253</name>
</gene>
<organism evidence="1 2">
    <name type="scientific">Mycoplasmopsis edwardii</name>
    <dbReference type="NCBI Taxonomy" id="53558"/>
    <lineage>
        <taxon>Bacteria</taxon>
        <taxon>Bacillati</taxon>
        <taxon>Mycoplasmatota</taxon>
        <taxon>Mycoplasmoidales</taxon>
        <taxon>Metamycoplasmataceae</taxon>
        <taxon>Mycoplasmopsis</taxon>
    </lineage>
</organism>
<keyword evidence="2" id="KW-1185">Reference proteome</keyword>